<dbReference type="NCBIfam" id="NF042431">
    <property type="entry name" value="EnCoAhydt_DpgB"/>
    <property type="match status" value="1"/>
</dbReference>
<dbReference type="SUPFAM" id="SSF52096">
    <property type="entry name" value="ClpP/crotonase"/>
    <property type="match status" value="1"/>
</dbReference>
<proteinExistence type="predicted"/>
<accession>A0A919AH82</accession>
<keyword evidence="2" id="KW-1185">Reference proteome</keyword>
<evidence type="ECO:0000313" key="2">
    <source>
        <dbReference type="Proteomes" id="UP000630718"/>
    </source>
</evidence>
<dbReference type="Proteomes" id="UP000630718">
    <property type="component" value="Unassembled WGS sequence"/>
</dbReference>
<dbReference type="InterPro" id="IPR001753">
    <property type="entry name" value="Enoyl-CoA_hydra/iso"/>
</dbReference>
<organism evidence="1 2">
    <name type="scientific">Streptomyces fumanus</name>
    <dbReference type="NCBI Taxonomy" id="67302"/>
    <lineage>
        <taxon>Bacteria</taxon>
        <taxon>Bacillati</taxon>
        <taxon>Actinomycetota</taxon>
        <taxon>Actinomycetes</taxon>
        <taxon>Kitasatosporales</taxon>
        <taxon>Streptomycetaceae</taxon>
        <taxon>Streptomyces</taxon>
    </lineage>
</organism>
<dbReference type="PANTHER" id="PTHR43459:SF1">
    <property type="entry name" value="EG:BACN32G11.4 PROTEIN"/>
    <property type="match status" value="1"/>
</dbReference>
<evidence type="ECO:0000313" key="1">
    <source>
        <dbReference type="EMBL" id="GHF07719.1"/>
    </source>
</evidence>
<sequence length="236" mass="24818">MVKTGEQTVGDDTVRDMSDALTLSIDGTQPLSLAAVRDITGLCDRAEDRGEAGTVTLKVSGAPGPDWTDGLTVALVTKWERALRRLERLPAATVALASGDCGGQALDAFLAADIRIATRDTRLLLPFDGESTWPGLAMFRLVQLAGSARTRRAVLFGQPVKASEALMLGVADELTDDLDGAAAATAQRLAGLSGKELAIRRQLLFDAATTSFEDALGPHLAACDRSLRRTAAEEAA</sequence>
<protein>
    <recommendedName>
        <fullName evidence="3">Enoyl-CoA hydratase</fullName>
    </recommendedName>
</protein>
<dbReference type="InterPro" id="IPR053545">
    <property type="entry name" value="Enoyl-CoA_hydratase-like"/>
</dbReference>
<dbReference type="Gene3D" id="3.90.226.10">
    <property type="entry name" value="2-enoyl-CoA Hydratase, Chain A, domain 1"/>
    <property type="match status" value="1"/>
</dbReference>
<name>A0A919AH82_9ACTN</name>
<gene>
    <name evidence="1" type="ORF">GCM10018772_35920</name>
</gene>
<dbReference type="GO" id="GO:0003824">
    <property type="term" value="F:catalytic activity"/>
    <property type="evidence" value="ECO:0007669"/>
    <property type="project" value="UniProtKB-ARBA"/>
</dbReference>
<dbReference type="AlphaFoldDB" id="A0A919AH82"/>
<dbReference type="CDD" id="cd06558">
    <property type="entry name" value="crotonase-like"/>
    <property type="match status" value="1"/>
</dbReference>
<evidence type="ECO:0008006" key="3">
    <source>
        <dbReference type="Google" id="ProtNLM"/>
    </source>
</evidence>
<dbReference type="EMBL" id="BNBI01000007">
    <property type="protein sequence ID" value="GHF07719.1"/>
    <property type="molecule type" value="Genomic_DNA"/>
</dbReference>
<reference evidence="1" key="1">
    <citation type="journal article" date="2014" name="Int. J. Syst. Evol. Microbiol.">
        <title>Complete genome sequence of Corynebacterium casei LMG S-19264T (=DSM 44701T), isolated from a smear-ripened cheese.</title>
        <authorList>
            <consortium name="US DOE Joint Genome Institute (JGI-PGF)"/>
            <person name="Walter F."/>
            <person name="Albersmeier A."/>
            <person name="Kalinowski J."/>
            <person name="Ruckert C."/>
        </authorList>
    </citation>
    <scope>NUCLEOTIDE SEQUENCE</scope>
    <source>
        <strain evidence="1">JCM 4477</strain>
    </source>
</reference>
<dbReference type="InterPro" id="IPR029045">
    <property type="entry name" value="ClpP/crotonase-like_dom_sf"/>
</dbReference>
<comment type="caution">
    <text evidence="1">The sequence shown here is derived from an EMBL/GenBank/DDBJ whole genome shotgun (WGS) entry which is preliminary data.</text>
</comment>
<dbReference type="Pfam" id="PF00378">
    <property type="entry name" value="ECH_1"/>
    <property type="match status" value="1"/>
</dbReference>
<reference evidence="1" key="2">
    <citation type="submission" date="2020-09" db="EMBL/GenBank/DDBJ databases">
        <authorList>
            <person name="Sun Q."/>
            <person name="Ohkuma M."/>
        </authorList>
    </citation>
    <scope>NUCLEOTIDE SEQUENCE</scope>
    <source>
        <strain evidence="1">JCM 4477</strain>
    </source>
</reference>
<dbReference type="PANTHER" id="PTHR43459">
    <property type="entry name" value="ENOYL-COA HYDRATASE"/>
    <property type="match status" value="1"/>
</dbReference>